<reference evidence="22 23" key="1">
    <citation type="journal article" date="2014" name="J. Biotechnol.">
        <title>Complete genome sequence of the actinobacterium Amycolatopsis japonica MG417-CF17(T) (=DSM 44213T) producing (S,S)-N,N'-ethylenediaminedisuccinic acid.</title>
        <authorList>
            <person name="Stegmann E."/>
            <person name="Albersmeier A."/>
            <person name="Spohn M."/>
            <person name="Gert H."/>
            <person name="Weber T."/>
            <person name="Wohlleben W."/>
            <person name="Kalinowski J."/>
            <person name="Ruckert C."/>
        </authorList>
    </citation>
    <scope>NUCLEOTIDE SEQUENCE [LARGE SCALE GENOMIC DNA]</scope>
    <source>
        <strain evidence="23">MG417-CF17 (DSM 44213)</strain>
    </source>
</reference>
<keyword evidence="17" id="KW-1015">Disulfide bond</keyword>
<dbReference type="GO" id="GO:0004497">
    <property type="term" value="F:monooxygenase activity"/>
    <property type="evidence" value="ECO:0007669"/>
    <property type="project" value="UniProtKB-ARBA"/>
</dbReference>
<dbReference type="SUPFAM" id="SSF50022">
    <property type="entry name" value="ISP domain"/>
    <property type="match status" value="1"/>
</dbReference>
<keyword evidence="5" id="KW-0813">Transport</keyword>
<comment type="function">
    <text evidence="1">Iron-sulfur subunit of the cytochrome bc1 complex, an essential component of the respiratory electron transport chain required for ATP synthesis. The bc1 complex catalyzes the oxidation of menaquinol and the reduction of cytochrome c in the respiratory chain. The bc1 complex operates through a Q-cycle mechanism that couples electron transfer to generation of the proton gradient that drives ATP synthesis.</text>
</comment>
<evidence type="ECO:0000256" key="17">
    <source>
        <dbReference type="ARBA" id="ARBA00023157"/>
    </source>
</evidence>
<keyword evidence="6" id="KW-1003">Cell membrane</keyword>
<dbReference type="GO" id="GO:0051537">
    <property type="term" value="F:2 iron, 2 sulfur cluster binding"/>
    <property type="evidence" value="ECO:0007669"/>
    <property type="project" value="UniProtKB-KW"/>
</dbReference>
<dbReference type="InterPro" id="IPR017941">
    <property type="entry name" value="Rieske_2Fe-2S"/>
</dbReference>
<feature type="transmembrane region" description="Helical" evidence="20">
    <location>
        <begin position="56"/>
        <end position="76"/>
    </location>
</feature>
<keyword evidence="16 20" id="KW-0472">Membrane</keyword>
<name>A0A075URK3_9PSEU</name>
<evidence type="ECO:0000256" key="8">
    <source>
        <dbReference type="ARBA" id="ARBA00022692"/>
    </source>
</evidence>
<evidence type="ECO:0000256" key="18">
    <source>
        <dbReference type="ARBA" id="ARBA00029586"/>
    </source>
</evidence>
<proteinExistence type="inferred from homology"/>
<dbReference type="eggNOG" id="COG0723">
    <property type="taxonomic scope" value="Bacteria"/>
</dbReference>
<keyword evidence="9" id="KW-0001">2Fe-2S</keyword>
<dbReference type="GO" id="GO:0005886">
    <property type="term" value="C:plasma membrane"/>
    <property type="evidence" value="ECO:0007669"/>
    <property type="project" value="UniProtKB-SubCell"/>
</dbReference>
<dbReference type="STRING" id="208439.AJAP_10855"/>
<dbReference type="Pfam" id="PF00355">
    <property type="entry name" value="Rieske"/>
    <property type="match status" value="1"/>
</dbReference>
<evidence type="ECO:0000256" key="4">
    <source>
        <dbReference type="ARBA" id="ARBA00015816"/>
    </source>
</evidence>
<dbReference type="AlphaFoldDB" id="A0A075URK3"/>
<keyword evidence="15" id="KW-0411">Iron-sulfur</keyword>
<evidence type="ECO:0000256" key="5">
    <source>
        <dbReference type="ARBA" id="ARBA00022448"/>
    </source>
</evidence>
<dbReference type="GO" id="GO:0016705">
    <property type="term" value="F:oxidoreductase activity, acting on paired donors, with incorporation or reduction of molecular oxygen"/>
    <property type="evidence" value="ECO:0007669"/>
    <property type="project" value="UniProtKB-ARBA"/>
</dbReference>
<dbReference type="InterPro" id="IPR036922">
    <property type="entry name" value="Rieske_2Fe-2S_sf"/>
</dbReference>
<accession>A0A075URK3</accession>
<gene>
    <name evidence="22" type="primary">qcrA</name>
    <name evidence="22" type="ORF">AJAP_10855</name>
</gene>
<evidence type="ECO:0000256" key="1">
    <source>
        <dbReference type="ARBA" id="ARBA00002494"/>
    </source>
</evidence>
<evidence type="ECO:0000256" key="2">
    <source>
        <dbReference type="ARBA" id="ARBA00004651"/>
    </source>
</evidence>
<dbReference type="CDD" id="cd03467">
    <property type="entry name" value="Rieske"/>
    <property type="match status" value="1"/>
</dbReference>
<dbReference type="KEGG" id="aja:AJAP_10855"/>
<evidence type="ECO:0000256" key="3">
    <source>
        <dbReference type="ARBA" id="ARBA00010651"/>
    </source>
</evidence>
<keyword evidence="23" id="KW-1185">Reference proteome</keyword>
<feature type="transmembrane region" description="Helical" evidence="20">
    <location>
        <begin position="96"/>
        <end position="118"/>
    </location>
</feature>
<evidence type="ECO:0000256" key="6">
    <source>
        <dbReference type="ARBA" id="ARBA00022475"/>
    </source>
</evidence>
<dbReference type="PANTHER" id="PTHR10134">
    <property type="entry name" value="CYTOCHROME B-C1 COMPLEX SUBUNIT RIESKE, MITOCHONDRIAL"/>
    <property type="match status" value="1"/>
</dbReference>
<dbReference type="PROSITE" id="PS51296">
    <property type="entry name" value="RIESKE"/>
    <property type="match status" value="1"/>
</dbReference>
<comment type="subcellular location">
    <subcellularLocation>
        <location evidence="2">Cell membrane</location>
        <topology evidence="2">Multi-pass membrane protein</topology>
    </subcellularLocation>
</comment>
<keyword evidence="13" id="KW-0560">Oxidoreductase</keyword>
<evidence type="ECO:0000256" key="13">
    <source>
        <dbReference type="ARBA" id="ARBA00023002"/>
    </source>
</evidence>
<dbReference type="GO" id="GO:0046872">
    <property type="term" value="F:metal ion binding"/>
    <property type="evidence" value="ECO:0007669"/>
    <property type="project" value="UniProtKB-KW"/>
</dbReference>
<dbReference type="RefSeq" id="WP_037344746.1">
    <property type="nucleotide sequence ID" value="NZ_CP008953.1"/>
</dbReference>
<organism evidence="22 23">
    <name type="scientific">Amycolatopsis japonica</name>
    <dbReference type="NCBI Taxonomy" id="208439"/>
    <lineage>
        <taxon>Bacteria</taxon>
        <taxon>Bacillati</taxon>
        <taxon>Actinomycetota</taxon>
        <taxon>Actinomycetes</taxon>
        <taxon>Pseudonocardiales</taxon>
        <taxon>Pseudonocardiaceae</taxon>
        <taxon>Amycolatopsis</taxon>
        <taxon>Amycolatopsis japonica group</taxon>
    </lineage>
</organism>
<keyword evidence="8 20" id="KW-0812">Transmembrane</keyword>
<evidence type="ECO:0000256" key="15">
    <source>
        <dbReference type="ARBA" id="ARBA00023014"/>
    </source>
</evidence>
<evidence type="ECO:0000256" key="9">
    <source>
        <dbReference type="ARBA" id="ARBA00022714"/>
    </source>
</evidence>
<evidence type="ECO:0000256" key="12">
    <source>
        <dbReference type="ARBA" id="ARBA00022989"/>
    </source>
</evidence>
<keyword evidence="10" id="KW-0479">Metal-binding</keyword>
<evidence type="ECO:0000256" key="19">
    <source>
        <dbReference type="ARBA" id="ARBA00032409"/>
    </source>
</evidence>
<feature type="transmembrane region" description="Helical" evidence="20">
    <location>
        <begin position="168"/>
        <end position="188"/>
    </location>
</feature>
<evidence type="ECO:0000256" key="10">
    <source>
        <dbReference type="ARBA" id="ARBA00022723"/>
    </source>
</evidence>
<dbReference type="EMBL" id="CP008953">
    <property type="protein sequence ID" value="AIG75061.1"/>
    <property type="molecule type" value="Genomic_DNA"/>
</dbReference>
<dbReference type="HOGENOM" id="CLU_050668_0_0_11"/>
<evidence type="ECO:0000256" key="16">
    <source>
        <dbReference type="ARBA" id="ARBA00023136"/>
    </source>
</evidence>
<keyword evidence="11" id="KW-0249">Electron transport</keyword>
<keyword evidence="7" id="KW-0679">Respiratory chain</keyword>
<evidence type="ECO:0000313" key="23">
    <source>
        <dbReference type="Proteomes" id="UP000028492"/>
    </source>
</evidence>
<protein>
    <recommendedName>
        <fullName evidence="4">Cytochrome bc1 complex Rieske iron-sulfur subunit</fullName>
    </recommendedName>
    <alternativeName>
        <fullName evidence="18">Cytochrome bc1 reductase complex subunit QcrA</fullName>
    </alternativeName>
    <alternativeName>
        <fullName evidence="19">Rieske iron-sulfur protein</fullName>
    </alternativeName>
</protein>
<evidence type="ECO:0000256" key="11">
    <source>
        <dbReference type="ARBA" id="ARBA00022982"/>
    </source>
</evidence>
<dbReference type="Proteomes" id="UP000028492">
    <property type="component" value="Chromosome"/>
</dbReference>
<dbReference type="InterPro" id="IPR045603">
    <property type="entry name" value="QcrA_N"/>
</dbReference>
<sequence length="377" mass="41699">MSAEGPKPPTEAELADMDRDQLVKLGTALDGVEIVEYPTPWPVEGTRAEKRAERAVALWFVLAALSGLAFVVLIAWPHWFEYKEPGTTGYTKYTLYTPLLGVTLGLAVLSLGIGVILYTKKFIPAEVSVQERGDGGSKEVDKATIVAQLADSGSRSTIARRSMIKRSAGAGAGVLGLAVAALPVASFIKDPWKDTENRDSLWHSGWKKNFPDEVVYLRRNTGRPHEISLVKAEDLDAGAMETVFPYRKSEEHDEHALSAAFKRVDNPVMLIRLRPTDAAKVVKRQGQEDYNFGDYYAYTKICSHVGCPTSLYEQRTNRILCPCHQSQFDALHYAKPIFGPATRPLAQLPITVDKEGYLIARGDFNEAVGPAFWERKS</sequence>
<keyword evidence="14" id="KW-0408">Iron</keyword>
<feature type="domain" description="Rieske" evidence="21">
    <location>
        <begin position="265"/>
        <end position="359"/>
    </location>
</feature>
<evidence type="ECO:0000256" key="14">
    <source>
        <dbReference type="ARBA" id="ARBA00023004"/>
    </source>
</evidence>
<keyword evidence="12 20" id="KW-1133">Transmembrane helix</keyword>
<evidence type="ECO:0000259" key="21">
    <source>
        <dbReference type="PROSITE" id="PS51296"/>
    </source>
</evidence>
<dbReference type="Pfam" id="PF19297">
    <property type="entry name" value="QcrA_N"/>
    <property type="match status" value="1"/>
</dbReference>
<dbReference type="Gene3D" id="2.102.10.10">
    <property type="entry name" value="Rieske [2Fe-2S] iron-sulphur domain"/>
    <property type="match status" value="1"/>
</dbReference>
<evidence type="ECO:0000313" key="22">
    <source>
        <dbReference type="EMBL" id="AIG75061.1"/>
    </source>
</evidence>
<evidence type="ECO:0000256" key="7">
    <source>
        <dbReference type="ARBA" id="ARBA00022660"/>
    </source>
</evidence>
<comment type="similarity">
    <text evidence="3">Belongs to the Rieske iron-sulfur protein family.</text>
</comment>
<evidence type="ECO:0000256" key="20">
    <source>
        <dbReference type="SAM" id="Phobius"/>
    </source>
</evidence>
<dbReference type="InterPro" id="IPR014349">
    <property type="entry name" value="Rieske_Fe-S_prot"/>
</dbReference>